<name>A0ABS4JHM1_9BACL</name>
<evidence type="ECO:0000313" key="3">
    <source>
        <dbReference type="Proteomes" id="UP001519288"/>
    </source>
</evidence>
<dbReference type="SUPFAM" id="SSF53474">
    <property type="entry name" value="alpha/beta-Hydrolases"/>
    <property type="match status" value="1"/>
</dbReference>
<protein>
    <submittedName>
        <fullName evidence="2">Dipeptidyl aminopeptidase/acylaminoacyl peptidase</fullName>
    </submittedName>
</protein>
<keyword evidence="2" id="KW-0378">Hydrolase</keyword>
<dbReference type="PANTHER" id="PTHR22946">
    <property type="entry name" value="DIENELACTONE HYDROLASE DOMAIN-CONTAINING PROTEIN-RELATED"/>
    <property type="match status" value="1"/>
</dbReference>
<dbReference type="Proteomes" id="UP001519288">
    <property type="component" value="Unassembled WGS sequence"/>
</dbReference>
<proteinExistence type="predicted"/>
<feature type="domain" description="Peptidase S9 prolyl oligopeptidase catalytic" evidence="1">
    <location>
        <begin position="205"/>
        <end position="314"/>
    </location>
</feature>
<evidence type="ECO:0000259" key="1">
    <source>
        <dbReference type="Pfam" id="PF00326"/>
    </source>
</evidence>
<dbReference type="InterPro" id="IPR029058">
    <property type="entry name" value="AB_hydrolase_fold"/>
</dbReference>
<dbReference type="Pfam" id="PF00326">
    <property type="entry name" value="Peptidase_S9"/>
    <property type="match status" value="1"/>
</dbReference>
<comment type="caution">
    <text evidence="2">The sequence shown here is derived from an EMBL/GenBank/DDBJ whole genome shotgun (WGS) entry which is preliminary data.</text>
</comment>
<gene>
    <name evidence="2" type="ORF">J2Z69_002265</name>
</gene>
<accession>A0ABS4JHM1</accession>
<keyword evidence="3" id="KW-1185">Reference proteome</keyword>
<dbReference type="Gene3D" id="3.40.50.1820">
    <property type="entry name" value="alpha/beta hydrolase"/>
    <property type="match status" value="1"/>
</dbReference>
<dbReference type="GO" id="GO:0004177">
    <property type="term" value="F:aminopeptidase activity"/>
    <property type="evidence" value="ECO:0007669"/>
    <property type="project" value="UniProtKB-KW"/>
</dbReference>
<dbReference type="RefSeq" id="WP_209862159.1">
    <property type="nucleotide sequence ID" value="NZ_JAGGLD010000003.1"/>
</dbReference>
<keyword evidence="2" id="KW-0645">Protease</keyword>
<reference evidence="2 3" key="1">
    <citation type="submission" date="2021-03" db="EMBL/GenBank/DDBJ databases">
        <title>Genomic Encyclopedia of Type Strains, Phase IV (KMG-IV): sequencing the most valuable type-strain genomes for metagenomic binning, comparative biology and taxonomic classification.</title>
        <authorList>
            <person name="Goeker M."/>
        </authorList>
    </citation>
    <scope>NUCLEOTIDE SEQUENCE [LARGE SCALE GENOMIC DNA]</scope>
    <source>
        <strain evidence="2 3">DSM 26806</strain>
    </source>
</reference>
<sequence>MNIYRVSYTSGKYVVKGYLAFPPRCHVSSEQLEQWMNPAQSPELPLELIAQSMENPLPHWSGQKWPVFLYCRGGIGKVGSVKTKWLEDFARHDQIVFAPCYRGNEGGQGRDEFGGADREDVFSAFRILQSLPCVNAEKISVMGFSRGAVNAAELASGDDQWTDAALHQRLSAGMNSIAKLSYVEQSEYHLLKSPLPRVYRLILWSGVSDLSQTYEERIELRRMFKRVIGGTPHRLPQAYADRSPLFMASALPCPILVIHGTDDPQVDYSHGERMVAKLQELALDVTFHTYEGYAHHFPEAVHQTAIQRMFQWISSN</sequence>
<keyword evidence="2" id="KW-0031">Aminopeptidase</keyword>
<dbReference type="InterPro" id="IPR050261">
    <property type="entry name" value="FrsA_esterase"/>
</dbReference>
<organism evidence="2 3">
    <name type="scientific">Paenibacillus shirakamiensis</name>
    <dbReference type="NCBI Taxonomy" id="1265935"/>
    <lineage>
        <taxon>Bacteria</taxon>
        <taxon>Bacillati</taxon>
        <taxon>Bacillota</taxon>
        <taxon>Bacilli</taxon>
        <taxon>Bacillales</taxon>
        <taxon>Paenibacillaceae</taxon>
        <taxon>Paenibacillus</taxon>
    </lineage>
</organism>
<evidence type="ECO:0000313" key="2">
    <source>
        <dbReference type="EMBL" id="MBP2001222.1"/>
    </source>
</evidence>
<dbReference type="EMBL" id="JAGGLD010000003">
    <property type="protein sequence ID" value="MBP2001222.1"/>
    <property type="molecule type" value="Genomic_DNA"/>
</dbReference>
<dbReference type="InterPro" id="IPR001375">
    <property type="entry name" value="Peptidase_S9_cat"/>
</dbReference>